<feature type="domain" description="3-oxo-5-alpha-steroid 4-dehydrogenase C-terminal" evidence="7">
    <location>
        <begin position="156"/>
        <end position="263"/>
    </location>
</feature>
<dbReference type="GO" id="GO:0006629">
    <property type="term" value="P:lipid metabolic process"/>
    <property type="evidence" value="ECO:0007669"/>
    <property type="project" value="InterPro"/>
</dbReference>
<accession>A0A7I8JWF2</accession>
<dbReference type="Gene3D" id="1.20.120.1630">
    <property type="match status" value="1"/>
</dbReference>
<dbReference type="AlphaFoldDB" id="A0A7I8JWF2"/>
<dbReference type="Pfam" id="PF02544">
    <property type="entry name" value="Steroid_dh"/>
    <property type="match status" value="1"/>
</dbReference>
<dbReference type="GO" id="GO:0016020">
    <property type="term" value="C:membrane"/>
    <property type="evidence" value="ECO:0007669"/>
    <property type="project" value="UniProtKB-SubCell"/>
</dbReference>
<dbReference type="PANTHER" id="PTHR10556">
    <property type="entry name" value="3-OXO-5-ALPHA-STEROID 4-DEHYDROGENASE"/>
    <property type="match status" value="1"/>
</dbReference>
<evidence type="ECO:0000313" key="9">
    <source>
        <dbReference type="Proteomes" id="UP000663760"/>
    </source>
</evidence>
<keyword evidence="4 6" id="KW-1133">Transmembrane helix</keyword>
<protein>
    <recommendedName>
        <fullName evidence="7">3-oxo-5-alpha-steroid 4-dehydrogenase C-terminal domain-containing protein</fullName>
    </recommendedName>
</protein>
<name>A0A7I8JWF2_SPIIN</name>
<gene>
    <name evidence="8" type="ORF">SI8410_01000418</name>
</gene>
<evidence type="ECO:0000256" key="4">
    <source>
        <dbReference type="ARBA" id="ARBA00022989"/>
    </source>
</evidence>
<dbReference type="OrthoDB" id="5788137at2759"/>
<evidence type="ECO:0000256" key="3">
    <source>
        <dbReference type="ARBA" id="ARBA00022692"/>
    </source>
</evidence>
<reference evidence="8" key="1">
    <citation type="submission" date="2020-02" db="EMBL/GenBank/DDBJ databases">
        <authorList>
            <person name="Scholz U."/>
            <person name="Mascher M."/>
            <person name="Fiebig A."/>
        </authorList>
    </citation>
    <scope>NUCLEOTIDE SEQUENCE</scope>
</reference>
<evidence type="ECO:0000259" key="7">
    <source>
        <dbReference type="Pfam" id="PF02544"/>
    </source>
</evidence>
<dbReference type="PANTHER" id="PTHR10556:SF35">
    <property type="entry name" value="3-OXO-5-ALPHA-STEROID 4-DEHYDROGENASE FAMILY PROTEIN"/>
    <property type="match status" value="1"/>
</dbReference>
<comment type="subcellular location">
    <subcellularLocation>
        <location evidence="1">Membrane</location>
        <topology evidence="1">Multi-pass membrane protein</topology>
    </subcellularLocation>
</comment>
<proteinExistence type="inferred from homology"/>
<dbReference type="InterPro" id="IPR001104">
    <property type="entry name" value="3-oxo-5_a-steroid_4-DH_C"/>
</dbReference>
<evidence type="ECO:0000256" key="1">
    <source>
        <dbReference type="ARBA" id="ARBA00004141"/>
    </source>
</evidence>
<feature type="transmembrane region" description="Helical" evidence="6">
    <location>
        <begin position="188"/>
        <end position="205"/>
    </location>
</feature>
<dbReference type="PROSITE" id="PS50244">
    <property type="entry name" value="S5A_REDUCTASE"/>
    <property type="match status" value="1"/>
</dbReference>
<feature type="transmembrane region" description="Helical" evidence="6">
    <location>
        <begin position="87"/>
        <end position="106"/>
    </location>
</feature>
<feature type="transmembrane region" description="Helical" evidence="6">
    <location>
        <begin position="211"/>
        <end position="233"/>
    </location>
</feature>
<dbReference type="EMBL" id="LR746264">
    <property type="protein sequence ID" value="CAA7388116.1"/>
    <property type="molecule type" value="Genomic_DNA"/>
</dbReference>
<dbReference type="Proteomes" id="UP000663760">
    <property type="component" value="Chromosome 1"/>
</dbReference>
<evidence type="ECO:0000313" key="8">
    <source>
        <dbReference type="EMBL" id="CAA7388116.1"/>
    </source>
</evidence>
<evidence type="ECO:0000256" key="2">
    <source>
        <dbReference type="ARBA" id="ARBA00007742"/>
    </source>
</evidence>
<sequence length="263" mass="28769">MWDVVRSFTFPLPPSLLASAMPAITATSHAIGGFNETLGSHVKYSKFSETGEQLGPKVRSKLGMVAVYSPSLAAAVAALALPAVREAPGAALVVAMLSLHFFKRLLESLFLHRYSGTMALESVATISFCYLINTSFIIYTQYLTLGTAPPPVDLKPAGLALFAVGICGNLYHHVLLRRFRKEGEGGYKIPRGGLFGLVTCPHYLFEIMVFAGIACASQTVCSFCVMVGTAFYLMGRSWATRKWYLSKFEDYPREVKALIPFIF</sequence>
<feature type="transmembrane region" description="Helical" evidence="6">
    <location>
        <begin position="159"/>
        <end position="176"/>
    </location>
</feature>
<comment type="similarity">
    <text evidence="2">Belongs to the steroid 5-alpha reductase family.</text>
</comment>
<evidence type="ECO:0000256" key="5">
    <source>
        <dbReference type="ARBA" id="ARBA00023136"/>
    </source>
</evidence>
<keyword evidence="9" id="KW-1185">Reference proteome</keyword>
<dbReference type="InterPro" id="IPR039357">
    <property type="entry name" value="SRD5A/TECR"/>
</dbReference>
<organism evidence="8 9">
    <name type="scientific">Spirodela intermedia</name>
    <name type="common">Intermediate duckweed</name>
    <dbReference type="NCBI Taxonomy" id="51605"/>
    <lineage>
        <taxon>Eukaryota</taxon>
        <taxon>Viridiplantae</taxon>
        <taxon>Streptophyta</taxon>
        <taxon>Embryophyta</taxon>
        <taxon>Tracheophyta</taxon>
        <taxon>Spermatophyta</taxon>
        <taxon>Magnoliopsida</taxon>
        <taxon>Liliopsida</taxon>
        <taxon>Araceae</taxon>
        <taxon>Lemnoideae</taxon>
        <taxon>Spirodela</taxon>
    </lineage>
</organism>
<evidence type="ECO:0000256" key="6">
    <source>
        <dbReference type="SAM" id="Phobius"/>
    </source>
</evidence>
<dbReference type="GO" id="GO:0016627">
    <property type="term" value="F:oxidoreductase activity, acting on the CH-CH group of donors"/>
    <property type="evidence" value="ECO:0007669"/>
    <property type="project" value="InterPro"/>
</dbReference>
<feature type="transmembrane region" description="Helical" evidence="6">
    <location>
        <begin position="118"/>
        <end position="139"/>
    </location>
</feature>
<dbReference type="FunFam" id="1.20.120.1630:FF:000017">
    <property type="entry name" value="3-oxo-5-alpha-steroid 4-dehydrogenase family protein"/>
    <property type="match status" value="1"/>
</dbReference>
<keyword evidence="5 6" id="KW-0472">Membrane</keyword>
<keyword evidence="3 6" id="KW-0812">Transmembrane</keyword>
<feature type="transmembrane region" description="Helical" evidence="6">
    <location>
        <begin position="62"/>
        <end position="81"/>
    </location>
</feature>